<evidence type="ECO:0000256" key="6">
    <source>
        <dbReference type="SAM" id="Coils"/>
    </source>
</evidence>
<protein>
    <recommendedName>
        <fullName evidence="2">histidine kinase</fullName>
        <ecNumber evidence="2">2.7.13.3</ecNumber>
    </recommendedName>
</protein>
<dbReference type="OrthoDB" id="905895at2"/>
<dbReference type="Proteomes" id="UP000198510">
    <property type="component" value="Unassembled WGS sequence"/>
</dbReference>
<dbReference type="InterPro" id="IPR036097">
    <property type="entry name" value="HisK_dim/P_sf"/>
</dbReference>
<feature type="coiled-coil region" evidence="6">
    <location>
        <begin position="417"/>
        <end position="469"/>
    </location>
</feature>
<dbReference type="Gene3D" id="3.30.450.20">
    <property type="entry name" value="PAS domain"/>
    <property type="match status" value="2"/>
</dbReference>
<organism evidence="10 11">
    <name type="scientific">Catalinimonas alkaloidigena</name>
    <dbReference type="NCBI Taxonomy" id="1075417"/>
    <lineage>
        <taxon>Bacteria</taxon>
        <taxon>Pseudomonadati</taxon>
        <taxon>Bacteroidota</taxon>
        <taxon>Cytophagia</taxon>
        <taxon>Cytophagales</taxon>
        <taxon>Catalimonadaceae</taxon>
        <taxon>Catalinimonas</taxon>
    </lineage>
</organism>
<dbReference type="CDD" id="cd00130">
    <property type="entry name" value="PAS"/>
    <property type="match status" value="2"/>
</dbReference>
<reference evidence="10 11" key="1">
    <citation type="submission" date="2016-10" db="EMBL/GenBank/DDBJ databases">
        <authorList>
            <person name="de Groot N.N."/>
        </authorList>
    </citation>
    <scope>NUCLEOTIDE SEQUENCE [LARGE SCALE GENOMIC DNA]</scope>
    <source>
        <strain evidence="10 11">DSM 25186</strain>
    </source>
</reference>
<dbReference type="Gene3D" id="2.10.70.100">
    <property type="match status" value="1"/>
</dbReference>
<dbReference type="EC" id="2.7.13.3" evidence="2"/>
<evidence type="ECO:0000313" key="10">
    <source>
        <dbReference type="EMBL" id="SDM42578.1"/>
    </source>
</evidence>
<keyword evidence="5" id="KW-0418">Kinase</keyword>
<dbReference type="InterPro" id="IPR000014">
    <property type="entry name" value="PAS"/>
</dbReference>
<dbReference type="CDD" id="cd00075">
    <property type="entry name" value="HATPase"/>
    <property type="match status" value="1"/>
</dbReference>
<dbReference type="InterPro" id="IPR036890">
    <property type="entry name" value="HATPase_C_sf"/>
</dbReference>
<feature type="domain" description="PAC" evidence="9">
    <location>
        <begin position="373"/>
        <end position="426"/>
    </location>
</feature>
<dbReference type="CDD" id="cd00082">
    <property type="entry name" value="HisKA"/>
    <property type="match status" value="1"/>
</dbReference>
<gene>
    <name evidence="10" type="ORF">SAMN05421823_11384</name>
</gene>
<dbReference type="RefSeq" id="WP_089687570.1">
    <property type="nucleotide sequence ID" value="NZ_FNFO01000013.1"/>
</dbReference>
<dbReference type="PROSITE" id="PS50112">
    <property type="entry name" value="PAS"/>
    <property type="match status" value="2"/>
</dbReference>
<evidence type="ECO:0000259" key="7">
    <source>
        <dbReference type="PROSITE" id="PS50109"/>
    </source>
</evidence>
<dbReference type="Pfam" id="PF08447">
    <property type="entry name" value="PAS_3"/>
    <property type="match status" value="2"/>
</dbReference>
<dbReference type="PROSITE" id="PS50109">
    <property type="entry name" value="HIS_KIN"/>
    <property type="match status" value="1"/>
</dbReference>
<dbReference type="InterPro" id="IPR003594">
    <property type="entry name" value="HATPase_dom"/>
</dbReference>
<dbReference type="PANTHER" id="PTHR43304:SF1">
    <property type="entry name" value="PAC DOMAIN-CONTAINING PROTEIN"/>
    <property type="match status" value="1"/>
</dbReference>
<dbReference type="SMART" id="SM00388">
    <property type="entry name" value="HisKA"/>
    <property type="match status" value="1"/>
</dbReference>
<feature type="domain" description="PAC" evidence="9">
    <location>
        <begin position="543"/>
        <end position="595"/>
    </location>
</feature>
<evidence type="ECO:0000256" key="5">
    <source>
        <dbReference type="ARBA" id="ARBA00022777"/>
    </source>
</evidence>
<dbReference type="InterPro" id="IPR005467">
    <property type="entry name" value="His_kinase_dom"/>
</dbReference>
<dbReference type="Pfam" id="PF02518">
    <property type="entry name" value="HATPase_c"/>
    <property type="match status" value="1"/>
</dbReference>
<dbReference type="SUPFAM" id="SSF55874">
    <property type="entry name" value="ATPase domain of HSP90 chaperone/DNA topoisomerase II/histidine kinase"/>
    <property type="match status" value="1"/>
</dbReference>
<keyword evidence="11" id="KW-1185">Reference proteome</keyword>
<dbReference type="SMART" id="SM00091">
    <property type="entry name" value="PAS"/>
    <property type="match status" value="2"/>
</dbReference>
<comment type="catalytic activity">
    <reaction evidence="1">
        <text>ATP + protein L-histidine = ADP + protein N-phospho-L-histidine.</text>
        <dbReference type="EC" id="2.7.13.3"/>
    </reaction>
</comment>
<dbReference type="EMBL" id="FNFO01000013">
    <property type="protein sequence ID" value="SDM42578.1"/>
    <property type="molecule type" value="Genomic_DNA"/>
</dbReference>
<evidence type="ECO:0000256" key="1">
    <source>
        <dbReference type="ARBA" id="ARBA00000085"/>
    </source>
</evidence>
<evidence type="ECO:0000313" key="11">
    <source>
        <dbReference type="Proteomes" id="UP000198510"/>
    </source>
</evidence>
<dbReference type="SUPFAM" id="SSF47384">
    <property type="entry name" value="Homodimeric domain of signal transducing histidine kinase"/>
    <property type="match status" value="1"/>
</dbReference>
<dbReference type="STRING" id="1075417.SAMN05421823_11384"/>
<dbReference type="PROSITE" id="PS50113">
    <property type="entry name" value="PAC"/>
    <property type="match status" value="2"/>
</dbReference>
<feature type="domain" description="PAS" evidence="8">
    <location>
        <begin position="466"/>
        <end position="539"/>
    </location>
</feature>
<dbReference type="NCBIfam" id="TIGR00229">
    <property type="entry name" value="sensory_box"/>
    <property type="match status" value="2"/>
</dbReference>
<sequence length="824" mass="94311">MPNLGFHTEEQGLYWLQQTHRFLHAVTSGTDVRSLEKGLELLFRLAEATTLWWLRPTTTSAVQVAFTQPRWRPTPPLSQPDYATYLHTTAPTFLDTPEALAPLQTLLATTEMGCAALLPVRTPGGESTLVMGWQHLTEIDPSLQLFLSCCLSQLTSLPTRTDLPPALPHEQLRVLSTFVTQGFVYIDHHTPRVTLNEAAARWLNRPAGTHPAEELALALHDLRMRASNQEEIMEVAHRLVERPDKALHDWLWKYEDPEHVILRVSYLPIRQEGLHGRLWLFDDVTREVTLHDNLLRTHALLQESQQRAHLGHWEILLKNDTRQILWSDELYQIFGLSPNTPISLNDLASRVHPEDAPGLLQRIGEAAQLGTPYEYTYRIRRNTDGQERILHTRGYPQRAEGGKIRAIRGITQDVTPLKRVEQELRQTLQQLQESHTALTDMSDVLQQLNNDLEVRVRQRTQELQASNERFALVAQATNDVIWDHLLSEPTVYVSPIFEQLFGYIREQEEGHTLTSWFSRIHPDDLPRVRQTIDACRAAEQRSWQTEYRLLRADQTYAYVLGRGLIVYDAAGQPYRMVGSITDISTLKEKEQALQAQNEQLLRINNDLDNFVYVASHDLKHPIANLEGLLQVFQTLVAPKLPAADLHWLSMMAESHQRLRTVIQQLSEIAKVQKGLSETAQEVAFQPLLDEIQQDIAPLRLETRARLHVDFQVPTLLYPRKDLRSILYNLLSNALKYHAPARSPEVWISTYQEQGQVVLQVRDNGLGLAPEDQTKAFEMYKRLHAHVEGSGIGLYIIKRIIENHGGTIEITSELNKGSIFTVRFN</sequence>
<dbReference type="InterPro" id="IPR052162">
    <property type="entry name" value="Sensor_kinase/Photoreceptor"/>
</dbReference>
<dbReference type="InterPro" id="IPR004358">
    <property type="entry name" value="Sig_transdc_His_kin-like_C"/>
</dbReference>
<dbReference type="InterPro" id="IPR003661">
    <property type="entry name" value="HisK_dim/P_dom"/>
</dbReference>
<keyword evidence="6" id="KW-0175">Coiled coil</keyword>
<dbReference type="AlphaFoldDB" id="A0A1G9T4N6"/>
<evidence type="ECO:0000259" key="8">
    <source>
        <dbReference type="PROSITE" id="PS50112"/>
    </source>
</evidence>
<feature type="domain" description="Histidine kinase" evidence="7">
    <location>
        <begin position="613"/>
        <end position="824"/>
    </location>
</feature>
<dbReference type="Gene3D" id="1.10.287.130">
    <property type="match status" value="1"/>
</dbReference>
<dbReference type="SUPFAM" id="SSF55785">
    <property type="entry name" value="PYP-like sensor domain (PAS domain)"/>
    <property type="match status" value="2"/>
</dbReference>
<evidence type="ECO:0000256" key="2">
    <source>
        <dbReference type="ARBA" id="ARBA00012438"/>
    </source>
</evidence>
<dbReference type="InterPro" id="IPR000700">
    <property type="entry name" value="PAS-assoc_C"/>
</dbReference>
<name>A0A1G9T4N6_9BACT</name>
<dbReference type="InterPro" id="IPR001610">
    <property type="entry name" value="PAC"/>
</dbReference>
<proteinExistence type="predicted"/>
<dbReference type="SMART" id="SM00387">
    <property type="entry name" value="HATPase_c"/>
    <property type="match status" value="1"/>
</dbReference>
<dbReference type="SMART" id="SM00086">
    <property type="entry name" value="PAC"/>
    <property type="match status" value="2"/>
</dbReference>
<dbReference type="GO" id="GO:0000155">
    <property type="term" value="F:phosphorelay sensor kinase activity"/>
    <property type="evidence" value="ECO:0007669"/>
    <property type="project" value="InterPro"/>
</dbReference>
<dbReference type="PANTHER" id="PTHR43304">
    <property type="entry name" value="PHYTOCHROME-LIKE PROTEIN CPH1"/>
    <property type="match status" value="1"/>
</dbReference>
<keyword evidence="4" id="KW-0808">Transferase</keyword>
<evidence type="ECO:0000259" key="9">
    <source>
        <dbReference type="PROSITE" id="PS50113"/>
    </source>
</evidence>
<feature type="domain" description="PAS" evidence="8">
    <location>
        <begin position="324"/>
        <end position="370"/>
    </location>
</feature>
<evidence type="ECO:0000256" key="3">
    <source>
        <dbReference type="ARBA" id="ARBA00022553"/>
    </source>
</evidence>
<dbReference type="Gene3D" id="3.30.565.10">
    <property type="entry name" value="Histidine kinase-like ATPase, C-terminal domain"/>
    <property type="match status" value="1"/>
</dbReference>
<accession>A0A1G9T4N6</accession>
<dbReference type="InterPro" id="IPR035965">
    <property type="entry name" value="PAS-like_dom_sf"/>
</dbReference>
<dbReference type="InterPro" id="IPR013655">
    <property type="entry name" value="PAS_fold_3"/>
</dbReference>
<dbReference type="PRINTS" id="PR00344">
    <property type="entry name" value="BCTRLSENSOR"/>
</dbReference>
<keyword evidence="3" id="KW-0597">Phosphoprotein</keyword>
<evidence type="ECO:0000256" key="4">
    <source>
        <dbReference type="ARBA" id="ARBA00022679"/>
    </source>
</evidence>